<dbReference type="InParanoid" id="A0A1D6M5M9"/>
<dbReference type="GO" id="GO:0006879">
    <property type="term" value="P:intracellular iron ion homeostasis"/>
    <property type="evidence" value="ECO:0007669"/>
    <property type="project" value="InterPro"/>
</dbReference>
<dbReference type="IntAct" id="A0A1D6M5M9">
    <property type="interactions" value="2"/>
</dbReference>
<proteinExistence type="inferred from homology"/>
<name>A0A1D6M5M9_MAIZE</name>
<dbReference type="Pfam" id="PF00010">
    <property type="entry name" value="HLH"/>
    <property type="match status" value="1"/>
</dbReference>
<dbReference type="EMBL" id="CM000782">
    <property type="protein sequence ID" value="AQK86395.1"/>
    <property type="molecule type" value="Genomic_DNA"/>
</dbReference>
<dbReference type="GO" id="GO:0003700">
    <property type="term" value="F:DNA-binding transcription factor activity"/>
    <property type="evidence" value="ECO:0007669"/>
    <property type="project" value="InterPro"/>
</dbReference>
<dbReference type="InterPro" id="IPR011598">
    <property type="entry name" value="bHLH_dom"/>
</dbReference>
<comment type="similarity">
    <text evidence="1">Belongs to the bHLH protein family.</text>
</comment>
<dbReference type="PANTHER" id="PTHR46133:SF8">
    <property type="entry name" value="TRANSCRIPTION FACTOR ILR3-LIKE"/>
    <property type="match status" value="1"/>
</dbReference>
<accession>A0A1D6M5M9</accession>
<evidence type="ECO:0000256" key="3">
    <source>
        <dbReference type="ARBA" id="ARBA00023163"/>
    </source>
</evidence>
<dbReference type="SMART" id="SM00353">
    <property type="entry name" value="HLH"/>
    <property type="match status" value="1"/>
</dbReference>
<dbReference type="InterPro" id="IPR036638">
    <property type="entry name" value="HLH_DNA-bd_sf"/>
</dbReference>
<gene>
    <name evidence="4" type="ORF">ZEAMMB73_Zm00001d038357</name>
</gene>
<keyword evidence="3" id="KW-0804">Transcription</keyword>
<dbReference type="PROSITE" id="PS50888">
    <property type="entry name" value="BHLH"/>
    <property type="match status" value="1"/>
</dbReference>
<dbReference type="GO" id="GO:0046983">
    <property type="term" value="F:protein dimerization activity"/>
    <property type="evidence" value="ECO:0007669"/>
    <property type="project" value="InterPro"/>
</dbReference>
<dbReference type="ExpressionAtlas" id="A0A1D6M5M9">
    <property type="expression patterns" value="baseline and differential"/>
</dbReference>
<sequence length="285" mass="31356">MSCAGQAGGWLLDYALVEEEIQGSEFIYMVDDPAVSSVILGFDAPRKEDGVQDNPGAKKRQSFSSSFLSVDPQHKRKSVHITLSPILLPLKSVGIICCAFLFPFLLRRSRPESSAPPGTKACREKLRRDRLNERFNELCAILEPGKPPKADKVAILSDAARLLNQLQGEAQKLKQSNESLQESIKSLKAEKSELRDEKTRLKAEKERLEQMLKGVVSHAAVAAPGPFVPHPAAVAPSFHHHPAAFAQAGKFVPYPSYPPPAAFWQWIPPTSLDTTKDPAHWPPVA</sequence>
<dbReference type="Gene3D" id="4.10.280.10">
    <property type="entry name" value="Helix-loop-helix DNA-binding domain"/>
    <property type="match status" value="1"/>
</dbReference>
<protein>
    <submittedName>
        <fullName evidence="4">Transcription factor bHLH104</fullName>
    </submittedName>
</protein>
<dbReference type="InterPro" id="IPR044818">
    <property type="entry name" value="ILR3-like"/>
</dbReference>
<dbReference type="SMR" id="A0A1D6M5M9"/>
<dbReference type="PANTHER" id="PTHR46133">
    <property type="entry name" value="BHLH TRANSCRIPTION FACTOR"/>
    <property type="match status" value="1"/>
</dbReference>
<dbReference type="CDD" id="cd11446">
    <property type="entry name" value="bHLH_AtILR3_like"/>
    <property type="match status" value="1"/>
</dbReference>
<dbReference type="AlphaFoldDB" id="A0A1D6M5M9"/>
<keyword evidence="2" id="KW-0805">Transcription regulation</keyword>
<evidence type="ECO:0000256" key="1">
    <source>
        <dbReference type="ARBA" id="ARBA00005510"/>
    </source>
</evidence>
<dbReference type="SUPFAM" id="SSF47459">
    <property type="entry name" value="HLH, helix-loop-helix DNA-binding domain"/>
    <property type="match status" value="1"/>
</dbReference>
<evidence type="ECO:0000313" key="4">
    <source>
        <dbReference type="EMBL" id="AQK86395.1"/>
    </source>
</evidence>
<organism evidence="4">
    <name type="scientific">Zea mays</name>
    <name type="common">Maize</name>
    <dbReference type="NCBI Taxonomy" id="4577"/>
    <lineage>
        <taxon>Eukaryota</taxon>
        <taxon>Viridiplantae</taxon>
        <taxon>Streptophyta</taxon>
        <taxon>Embryophyta</taxon>
        <taxon>Tracheophyta</taxon>
        <taxon>Spermatophyta</taxon>
        <taxon>Magnoliopsida</taxon>
        <taxon>Liliopsida</taxon>
        <taxon>Poales</taxon>
        <taxon>Poaceae</taxon>
        <taxon>PACMAD clade</taxon>
        <taxon>Panicoideae</taxon>
        <taxon>Andropogonodae</taxon>
        <taxon>Andropogoneae</taxon>
        <taxon>Tripsacinae</taxon>
        <taxon>Zea</taxon>
    </lineage>
</organism>
<reference evidence="4" key="1">
    <citation type="submission" date="2015-12" db="EMBL/GenBank/DDBJ databases">
        <title>Update maize B73 reference genome by single molecule sequencing technologies.</title>
        <authorList>
            <consortium name="Maize Genome Sequencing Project"/>
            <person name="Ware D."/>
        </authorList>
    </citation>
    <scope>NUCLEOTIDE SEQUENCE</scope>
    <source>
        <tissue evidence="4">Seedling</tissue>
    </source>
</reference>
<evidence type="ECO:0000256" key="2">
    <source>
        <dbReference type="ARBA" id="ARBA00023015"/>
    </source>
</evidence>